<evidence type="ECO:0000313" key="2">
    <source>
        <dbReference type="Proteomes" id="UP000183567"/>
    </source>
</evidence>
<dbReference type="OrthoDB" id="3229878at2759"/>
<dbReference type="Proteomes" id="UP000183567">
    <property type="component" value="Unassembled WGS sequence"/>
</dbReference>
<accession>A0A1J8PQ71</accession>
<evidence type="ECO:0000313" key="1">
    <source>
        <dbReference type="EMBL" id="OJA10655.1"/>
    </source>
</evidence>
<protein>
    <recommendedName>
        <fullName evidence="3">F-box domain-containing protein</fullName>
    </recommendedName>
</protein>
<name>A0A1J8PQ71_9AGAM</name>
<keyword evidence="2" id="KW-1185">Reference proteome</keyword>
<dbReference type="STRING" id="180088.A0A1J8PQ71"/>
<reference evidence="1 2" key="1">
    <citation type="submission" date="2016-03" db="EMBL/GenBank/DDBJ databases">
        <title>Comparative genomics of the ectomycorrhizal sister species Rhizopogon vinicolor and Rhizopogon vesiculosus (Basidiomycota: Boletales) reveals a divergence of the mating type B locus.</title>
        <authorList>
            <person name="Mujic A.B."/>
            <person name="Kuo A."/>
            <person name="Tritt A."/>
            <person name="Lipzen A."/>
            <person name="Chen C."/>
            <person name="Johnson J."/>
            <person name="Sharma A."/>
            <person name="Barry K."/>
            <person name="Grigoriev I.V."/>
            <person name="Spatafora J.W."/>
        </authorList>
    </citation>
    <scope>NUCLEOTIDE SEQUENCE [LARGE SCALE GENOMIC DNA]</scope>
    <source>
        <strain evidence="1 2">AM-OR11-056</strain>
    </source>
</reference>
<evidence type="ECO:0008006" key="3">
    <source>
        <dbReference type="Google" id="ProtNLM"/>
    </source>
</evidence>
<organism evidence="1 2">
    <name type="scientific">Rhizopogon vesiculosus</name>
    <dbReference type="NCBI Taxonomy" id="180088"/>
    <lineage>
        <taxon>Eukaryota</taxon>
        <taxon>Fungi</taxon>
        <taxon>Dikarya</taxon>
        <taxon>Basidiomycota</taxon>
        <taxon>Agaricomycotina</taxon>
        <taxon>Agaricomycetes</taxon>
        <taxon>Agaricomycetidae</taxon>
        <taxon>Boletales</taxon>
        <taxon>Suillineae</taxon>
        <taxon>Rhizopogonaceae</taxon>
        <taxon>Rhizopogon</taxon>
    </lineage>
</organism>
<dbReference type="AlphaFoldDB" id="A0A1J8PQ71"/>
<gene>
    <name evidence="1" type="ORF">AZE42_07278</name>
</gene>
<dbReference type="EMBL" id="LVVM01005398">
    <property type="protein sequence ID" value="OJA10655.1"/>
    <property type="molecule type" value="Genomic_DNA"/>
</dbReference>
<comment type="caution">
    <text evidence="1">The sequence shown here is derived from an EMBL/GenBank/DDBJ whole genome shotgun (WGS) entry which is preliminary data.</text>
</comment>
<sequence>MDSDLCGYAVYRYRNLYFVYYNRRHSFLEGLGINLLRSMREPNAITKQQQELEEIMKTSDISKALEGQSESGSLEPDDFILSERRPHRDPFIEWVYEIDLDHNIFHINGIPFFSLECLPDDESFLANISEDHYVNLACAPGCPPEHQYKKPAPPLVADSELATYQSLLCEGTHVAMSNLLASRDVLPSSEHVRVSLLETMIGQCMIRPDVVPIIYQIGLVSNHNQLTDQEWSTACSMANLAFIPQMFDDLPESIYHSKLTRKEFTWVREDTVVYIVTHLDDERCLRASISRLIDAILDRDEGPGDYFGVAFSIFHCAVVKVVKDARTAMFSHTGALQFLPPFFADSPSTPGITALARLGYRIDPALFVRAAEICRWPGGLERFGYRRDPARSMGILQVSSVPEPTIDESDQEQSLIQVAEDAPPYTNSHHTVLPPELWREIALDLHLLDLLAFGSVSKLCRTVASIVLRFPHIGGYRLVAVPKDRPGCLLSEYRFLHAGSFYAVRDRVSTTVFVGLGNRRRMMSIPFGYRLSPCPLSVRFSAKVQRDATQKQLVAIGDVK</sequence>
<proteinExistence type="predicted"/>